<dbReference type="RefSeq" id="XP_033444505.1">
    <property type="nucleotide sequence ID" value="XM_033589050.1"/>
</dbReference>
<proteinExistence type="predicted"/>
<evidence type="ECO:0000256" key="1">
    <source>
        <dbReference type="SAM" id="MobiDB-lite"/>
    </source>
</evidence>
<feature type="compositionally biased region" description="Polar residues" evidence="1">
    <location>
        <begin position="39"/>
        <end position="57"/>
    </location>
</feature>
<protein>
    <submittedName>
        <fullName evidence="2">Uncharacterized protein</fullName>
    </submittedName>
</protein>
<dbReference type="Proteomes" id="UP000800082">
    <property type="component" value="Unassembled WGS sequence"/>
</dbReference>
<evidence type="ECO:0000313" key="2">
    <source>
        <dbReference type="EMBL" id="KAF1924252.1"/>
    </source>
</evidence>
<dbReference type="GeneID" id="54346697"/>
<name>A0A6A5R934_9PLEO</name>
<evidence type="ECO:0000313" key="3">
    <source>
        <dbReference type="Proteomes" id="UP000800082"/>
    </source>
</evidence>
<dbReference type="AlphaFoldDB" id="A0A6A5R934"/>
<feature type="region of interest" description="Disordered" evidence="1">
    <location>
        <begin position="1"/>
        <end position="57"/>
    </location>
</feature>
<dbReference type="EMBL" id="ML978995">
    <property type="protein sequence ID" value="KAF1924252.1"/>
    <property type="molecule type" value="Genomic_DNA"/>
</dbReference>
<organism evidence="2 3">
    <name type="scientific">Didymella exigua CBS 183.55</name>
    <dbReference type="NCBI Taxonomy" id="1150837"/>
    <lineage>
        <taxon>Eukaryota</taxon>
        <taxon>Fungi</taxon>
        <taxon>Dikarya</taxon>
        <taxon>Ascomycota</taxon>
        <taxon>Pezizomycotina</taxon>
        <taxon>Dothideomycetes</taxon>
        <taxon>Pleosporomycetidae</taxon>
        <taxon>Pleosporales</taxon>
        <taxon>Pleosporineae</taxon>
        <taxon>Didymellaceae</taxon>
        <taxon>Didymella</taxon>
    </lineage>
</organism>
<sequence>MQRHVKPTASNTYMSEETTDAPLPPTKSAEKVTTRAKVRQQNNPATPTSKHVATPSR</sequence>
<accession>A0A6A5R934</accession>
<gene>
    <name evidence="2" type="ORF">M421DRAFT_294270</name>
</gene>
<keyword evidence="3" id="KW-1185">Reference proteome</keyword>
<reference evidence="2" key="1">
    <citation type="journal article" date="2020" name="Stud. Mycol.">
        <title>101 Dothideomycetes genomes: a test case for predicting lifestyles and emergence of pathogens.</title>
        <authorList>
            <person name="Haridas S."/>
            <person name="Albert R."/>
            <person name="Binder M."/>
            <person name="Bloem J."/>
            <person name="Labutti K."/>
            <person name="Salamov A."/>
            <person name="Andreopoulos B."/>
            <person name="Baker S."/>
            <person name="Barry K."/>
            <person name="Bills G."/>
            <person name="Bluhm B."/>
            <person name="Cannon C."/>
            <person name="Castanera R."/>
            <person name="Culley D."/>
            <person name="Daum C."/>
            <person name="Ezra D."/>
            <person name="Gonzalez J."/>
            <person name="Henrissat B."/>
            <person name="Kuo A."/>
            <person name="Liang C."/>
            <person name="Lipzen A."/>
            <person name="Lutzoni F."/>
            <person name="Magnuson J."/>
            <person name="Mondo S."/>
            <person name="Nolan M."/>
            <person name="Ohm R."/>
            <person name="Pangilinan J."/>
            <person name="Park H.-J."/>
            <person name="Ramirez L."/>
            <person name="Alfaro M."/>
            <person name="Sun H."/>
            <person name="Tritt A."/>
            <person name="Yoshinaga Y."/>
            <person name="Zwiers L.-H."/>
            <person name="Turgeon B."/>
            <person name="Goodwin S."/>
            <person name="Spatafora J."/>
            <person name="Crous P."/>
            <person name="Grigoriev I."/>
        </authorList>
    </citation>
    <scope>NUCLEOTIDE SEQUENCE</scope>
    <source>
        <strain evidence="2">CBS 183.55</strain>
    </source>
</reference>